<keyword evidence="2" id="KW-1133">Transmembrane helix</keyword>
<feature type="region of interest" description="Disordered" evidence="1">
    <location>
        <begin position="35"/>
        <end position="102"/>
    </location>
</feature>
<sequence>MHKRSLLVGIGIGIIIGVLLLELFNLGAKSQQQLSKMEQQMNDAASPSPVPTLDPSTVPETTPAPEPSPQQSSDLAPDSPDAPNEPEIDELEEQSVASPEAVDEPKVSYILRVHPGDPITKTVKQLKEQSVIDDADSFISYLKEHDAQIRAGFFLVEQQSSMEELRKLFAGQPLTEAEANDHIATKGITLIQ</sequence>
<gene>
    <name evidence="3" type="ORF">J40TS1_02190</name>
</gene>
<keyword evidence="4" id="KW-1185">Reference proteome</keyword>
<dbReference type="AlphaFoldDB" id="A0A919YJQ3"/>
<organism evidence="3 4">
    <name type="scientific">Paenibacillus montaniterrae</name>
    <dbReference type="NCBI Taxonomy" id="429341"/>
    <lineage>
        <taxon>Bacteria</taxon>
        <taxon>Bacillati</taxon>
        <taxon>Bacillota</taxon>
        <taxon>Bacilli</taxon>
        <taxon>Bacillales</taxon>
        <taxon>Paenibacillaceae</taxon>
        <taxon>Paenibacillus</taxon>
    </lineage>
</organism>
<dbReference type="Proteomes" id="UP000683139">
    <property type="component" value="Unassembled WGS sequence"/>
</dbReference>
<feature type="compositionally biased region" description="Polar residues" evidence="1">
    <location>
        <begin position="35"/>
        <end position="45"/>
    </location>
</feature>
<dbReference type="RefSeq" id="WP_213512795.1">
    <property type="nucleotide sequence ID" value="NZ_BOSE01000001.1"/>
</dbReference>
<dbReference type="Gene3D" id="3.30.1490.480">
    <property type="entry name" value="Endolytic murein transglycosylase"/>
    <property type="match status" value="1"/>
</dbReference>
<keyword evidence="2" id="KW-0472">Membrane</keyword>
<reference evidence="3" key="1">
    <citation type="submission" date="2021-03" db="EMBL/GenBank/DDBJ databases">
        <title>Antimicrobial resistance genes in bacteria isolated from Japanese honey, and their potential for conferring macrolide and lincosamide resistance in the American foulbrood pathogen Paenibacillus larvae.</title>
        <authorList>
            <person name="Okamoto M."/>
            <person name="Kumagai M."/>
            <person name="Kanamori H."/>
            <person name="Takamatsu D."/>
        </authorList>
    </citation>
    <scope>NUCLEOTIDE SEQUENCE</scope>
    <source>
        <strain evidence="3">J40TS1</strain>
    </source>
</reference>
<evidence type="ECO:0000313" key="4">
    <source>
        <dbReference type="Proteomes" id="UP000683139"/>
    </source>
</evidence>
<name>A0A919YJQ3_9BACL</name>
<comment type="caution">
    <text evidence="3">The sequence shown here is derived from an EMBL/GenBank/DDBJ whole genome shotgun (WGS) entry which is preliminary data.</text>
</comment>
<feature type="compositionally biased region" description="Acidic residues" evidence="1">
    <location>
        <begin position="84"/>
        <end position="93"/>
    </location>
</feature>
<evidence type="ECO:0000256" key="2">
    <source>
        <dbReference type="SAM" id="Phobius"/>
    </source>
</evidence>
<protein>
    <submittedName>
        <fullName evidence="3">Uncharacterized protein</fullName>
    </submittedName>
</protein>
<keyword evidence="2" id="KW-0812">Transmembrane</keyword>
<dbReference type="EMBL" id="BOSE01000001">
    <property type="protein sequence ID" value="GIP14577.1"/>
    <property type="molecule type" value="Genomic_DNA"/>
</dbReference>
<evidence type="ECO:0000256" key="1">
    <source>
        <dbReference type="SAM" id="MobiDB-lite"/>
    </source>
</evidence>
<proteinExistence type="predicted"/>
<feature type="transmembrane region" description="Helical" evidence="2">
    <location>
        <begin position="6"/>
        <end position="28"/>
    </location>
</feature>
<accession>A0A919YJQ3</accession>
<evidence type="ECO:0000313" key="3">
    <source>
        <dbReference type="EMBL" id="GIP14577.1"/>
    </source>
</evidence>